<dbReference type="SUPFAM" id="SSF57903">
    <property type="entry name" value="FYVE/PHD zinc finger"/>
    <property type="match status" value="1"/>
</dbReference>
<dbReference type="PROSITE" id="PS51194">
    <property type="entry name" value="HELICASE_CTER"/>
    <property type="match status" value="1"/>
</dbReference>
<feature type="compositionally biased region" description="Polar residues" evidence="25">
    <location>
        <begin position="60"/>
        <end position="76"/>
    </location>
</feature>
<dbReference type="PROSITE" id="PS51192">
    <property type="entry name" value="HELICASE_ATP_BIND_1"/>
    <property type="match status" value="1"/>
</dbReference>
<keyword evidence="18" id="KW-0238">DNA-binding</keyword>
<dbReference type="Pfam" id="PF17981">
    <property type="entry name" value="ADD_ATRX"/>
    <property type="match status" value="1"/>
</dbReference>
<dbReference type="GO" id="GO:0016887">
    <property type="term" value="F:ATP hydrolysis activity"/>
    <property type="evidence" value="ECO:0007669"/>
    <property type="project" value="InterPro"/>
</dbReference>
<dbReference type="CDD" id="cd18793">
    <property type="entry name" value="SF2_C_SNF"/>
    <property type="match status" value="1"/>
</dbReference>
<feature type="domain" description="PHD-type" evidence="28">
    <location>
        <begin position="101"/>
        <end position="238"/>
    </location>
</feature>
<comment type="subcellular location">
    <subcellularLocation>
        <location evidence="2">Chromosome</location>
        <location evidence="2">Telomere</location>
    </subcellularLocation>
    <subcellularLocation>
        <location evidence="1">Nucleus</location>
    </subcellularLocation>
</comment>
<evidence type="ECO:0000256" key="7">
    <source>
        <dbReference type="ARBA" id="ARBA00022553"/>
    </source>
</evidence>
<evidence type="ECO:0000256" key="13">
    <source>
        <dbReference type="ARBA" id="ARBA00022806"/>
    </source>
</evidence>
<dbReference type="GO" id="GO:0006281">
    <property type="term" value="P:DNA repair"/>
    <property type="evidence" value="ECO:0007669"/>
    <property type="project" value="UniProtKB-KW"/>
</dbReference>
<dbReference type="Gene3D" id="3.30.40.10">
    <property type="entry name" value="Zinc/RING finger domain, C3HC4 (zinc finger)"/>
    <property type="match status" value="1"/>
</dbReference>
<keyword evidence="5" id="KW-0158">Chromosome</keyword>
<evidence type="ECO:0000256" key="6">
    <source>
        <dbReference type="ARBA" id="ARBA00022499"/>
    </source>
</evidence>
<feature type="compositionally biased region" description="Basic and acidic residues" evidence="25">
    <location>
        <begin position="1377"/>
        <end position="1392"/>
    </location>
</feature>
<dbReference type="InterPro" id="IPR000330">
    <property type="entry name" value="SNF2_N"/>
</dbReference>
<evidence type="ECO:0000313" key="30">
    <source>
        <dbReference type="Proteomes" id="UP001279410"/>
    </source>
</evidence>
<evidence type="ECO:0000256" key="22">
    <source>
        <dbReference type="ARBA" id="ARBA00043074"/>
    </source>
</evidence>
<evidence type="ECO:0000259" key="27">
    <source>
        <dbReference type="PROSITE" id="PS51194"/>
    </source>
</evidence>
<feature type="compositionally biased region" description="Basic and acidic residues" evidence="25">
    <location>
        <begin position="722"/>
        <end position="736"/>
    </location>
</feature>
<feature type="compositionally biased region" description="Pro residues" evidence="25">
    <location>
        <begin position="1766"/>
        <end position="1782"/>
    </location>
</feature>
<feature type="compositionally biased region" description="Basic residues" evidence="25">
    <location>
        <begin position="853"/>
        <end position="862"/>
    </location>
</feature>
<feature type="compositionally biased region" description="Acidic residues" evidence="25">
    <location>
        <begin position="737"/>
        <end position="754"/>
    </location>
</feature>
<feature type="compositionally biased region" description="Basic residues" evidence="25">
    <location>
        <begin position="570"/>
        <end position="579"/>
    </location>
</feature>
<feature type="domain" description="Helicase ATP-binding" evidence="26">
    <location>
        <begin position="994"/>
        <end position="1181"/>
    </location>
</feature>
<evidence type="ECO:0000259" key="26">
    <source>
        <dbReference type="PROSITE" id="PS51192"/>
    </source>
</evidence>
<evidence type="ECO:0000256" key="20">
    <source>
        <dbReference type="ARBA" id="ARBA00023242"/>
    </source>
</evidence>
<keyword evidence="8" id="KW-0479">Metal-binding</keyword>
<keyword evidence="16" id="KW-0832">Ubl conjugation</keyword>
<feature type="compositionally biased region" description="Polar residues" evidence="25">
    <location>
        <begin position="706"/>
        <end position="720"/>
    </location>
</feature>
<dbReference type="GO" id="GO:0003678">
    <property type="term" value="F:DNA helicase activity"/>
    <property type="evidence" value="ECO:0007669"/>
    <property type="project" value="UniProtKB-EC"/>
</dbReference>
<dbReference type="InterPro" id="IPR041430">
    <property type="entry name" value="ADD_ATRX"/>
</dbReference>
<keyword evidence="20" id="KW-0539">Nucleus</keyword>
<keyword evidence="17" id="KW-0779">Telomere</keyword>
<dbReference type="Pfam" id="PF00176">
    <property type="entry name" value="SNF2-rel_dom"/>
    <property type="match status" value="1"/>
</dbReference>
<keyword evidence="6" id="KW-1017">Isopeptide bond</keyword>
<evidence type="ECO:0000259" key="28">
    <source>
        <dbReference type="PROSITE" id="PS51533"/>
    </source>
</evidence>
<dbReference type="InterPro" id="IPR011011">
    <property type="entry name" value="Znf_FYVE_PHD"/>
</dbReference>
<dbReference type="GO" id="GO:0140719">
    <property type="term" value="P:constitutive heterochromatin formation"/>
    <property type="evidence" value="ECO:0007669"/>
    <property type="project" value="UniProtKB-ARBA"/>
</dbReference>
<evidence type="ECO:0000256" key="16">
    <source>
        <dbReference type="ARBA" id="ARBA00022843"/>
    </source>
</evidence>
<dbReference type="InterPro" id="IPR044574">
    <property type="entry name" value="ARIP4-like"/>
</dbReference>
<dbReference type="Gene3D" id="3.40.50.10810">
    <property type="entry name" value="Tandem AAA-ATPase domain"/>
    <property type="match status" value="1"/>
</dbReference>
<evidence type="ECO:0000256" key="9">
    <source>
        <dbReference type="ARBA" id="ARBA00022741"/>
    </source>
</evidence>
<evidence type="ECO:0000256" key="4">
    <source>
        <dbReference type="ARBA" id="ARBA00012551"/>
    </source>
</evidence>
<feature type="domain" description="Helicase C-terminal" evidence="27">
    <location>
        <begin position="1429"/>
        <end position="1607"/>
    </location>
</feature>
<keyword evidence="19" id="KW-0234">DNA repair</keyword>
<evidence type="ECO:0000256" key="11">
    <source>
        <dbReference type="ARBA" id="ARBA00022771"/>
    </source>
</evidence>
<evidence type="ECO:0000256" key="14">
    <source>
        <dbReference type="ARBA" id="ARBA00022833"/>
    </source>
</evidence>
<dbReference type="Pfam" id="PF00271">
    <property type="entry name" value="Helicase_C"/>
    <property type="match status" value="1"/>
</dbReference>
<feature type="region of interest" description="Disordered" evidence="25">
    <location>
        <begin position="1326"/>
        <end position="1404"/>
    </location>
</feature>
<evidence type="ECO:0000256" key="23">
    <source>
        <dbReference type="ARBA" id="ARBA00047995"/>
    </source>
</evidence>
<dbReference type="FunFam" id="3.40.50.300:FF:000377">
    <property type="entry name" value="transcriptional regulator ATRX isoform X1"/>
    <property type="match status" value="1"/>
</dbReference>
<dbReference type="InterPro" id="IPR014001">
    <property type="entry name" value="Helicase_ATP-bd"/>
</dbReference>
<dbReference type="PANTHER" id="PTHR45797:SF3">
    <property type="entry name" value="TRANSCRIPTIONAL REGULATOR ATRX HOMOLOG"/>
    <property type="match status" value="1"/>
</dbReference>
<feature type="compositionally biased region" description="Basic residues" evidence="25">
    <location>
        <begin position="760"/>
        <end position="772"/>
    </location>
</feature>
<evidence type="ECO:0000256" key="5">
    <source>
        <dbReference type="ARBA" id="ARBA00022454"/>
    </source>
</evidence>
<evidence type="ECO:0000256" key="10">
    <source>
        <dbReference type="ARBA" id="ARBA00022763"/>
    </source>
</evidence>
<dbReference type="InterPro" id="IPR027417">
    <property type="entry name" value="P-loop_NTPase"/>
</dbReference>
<proteinExistence type="inferred from homology"/>
<evidence type="ECO:0000256" key="25">
    <source>
        <dbReference type="SAM" id="MobiDB-lite"/>
    </source>
</evidence>
<dbReference type="SMART" id="SM00490">
    <property type="entry name" value="HELICc"/>
    <property type="match status" value="1"/>
</dbReference>
<dbReference type="InterPro" id="IPR001650">
    <property type="entry name" value="Helicase_C-like"/>
</dbReference>
<dbReference type="PROSITE" id="PS51533">
    <property type="entry name" value="ADD"/>
    <property type="match status" value="1"/>
</dbReference>
<evidence type="ECO:0000256" key="17">
    <source>
        <dbReference type="ARBA" id="ARBA00022895"/>
    </source>
</evidence>
<feature type="region of interest" description="Disordered" evidence="25">
    <location>
        <begin position="492"/>
        <end position="892"/>
    </location>
</feature>
<keyword evidence="11" id="KW-0863">Zinc-finger</keyword>
<keyword evidence="14" id="KW-0862">Zinc</keyword>
<protein>
    <recommendedName>
        <fullName evidence="4">DNA helicase</fullName>
        <ecNumber evidence="4">3.6.4.12</ecNumber>
    </recommendedName>
    <alternativeName>
        <fullName evidence="21">ATP-dependent helicase ATRX</fullName>
    </alternativeName>
    <alternativeName>
        <fullName evidence="22">X-linked nuclear protein</fullName>
    </alternativeName>
</protein>
<feature type="region of interest" description="Disordered" evidence="25">
    <location>
        <begin position="455"/>
        <end position="477"/>
    </location>
</feature>
<evidence type="ECO:0000256" key="21">
    <source>
        <dbReference type="ARBA" id="ARBA00031106"/>
    </source>
</evidence>
<dbReference type="InterPro" id="IPR025766">
    <property type="entry name" value="ADD"/>
</dbReference>
<feature type="coiled-coil region" evidence="24">
    <location>
        <begin position="903"/>
        <end position="931"/>
    </location>
</feature>
<feature type="compositionally biased region" description="Polar residues" evidence="25">
    <location>
        <begin position="455"/>
        <end position="470"/>
    </location>
</feature>
<sequence>MSLASSESNLDQMAEKAEEPGSSTDNMKPSSSRNKRKPSTAAKHTGLNESDASAESENEGATSDNPSDSNTGSASKGTLVMRPAGNENKGAMKLRVDFKQKHTDDTLQKKVSCTACGKQVNQFQRNSVYEHPALKVLICKSCYKYYTSDDISRDSDGMDEQCRWCAEGGKLICCDYCNNAFCKKCILRNLGRKELSVITDENSKWHCYVCRSEPLQDLVSKCHRIMEKQELEQLKQRKPDKTEERESKRHKSKVVKEHKAVVNGKEHMEGSGTMTFSYKKLQFIQQETEEQGDKAIRNRHLKAFKAVLTDLKKAHSALEAALEPEFRSMELQNGNEGWPVVRRTPAVVAPVEKDHMDTAADAAGAADAAVADAADAAVADAADAAGAVDAADALDEVNAVDELNKEQHNEQEVDNDQVLNHDIMSVPPSVPEELFQMVESLADSTMLSQTDTVLATDTDARSNGNSTESPRPQPKVKNLIVKLTPVPVVTTCGSRSFRSKNREKDGETQKKPKEEECKDEKDADAVDGADSPPPSRRSSRVKTTPLRKQAENKGKEESSEAESEEDSKGKAKSSKKSSNAKKEEGKQSKASENKTVDSDSDEVPHALLEKAAENHSTDEEQGSRSAKKREEEEEEQQEAEDGSGEDSDEQKIKPIVEDNIMGGSGPFHQSSGDEVDDKEEVSRVCEDDDDDDPENRIAKKMLLAQIKSNYSSGAESSSDNEGADKDEKSSNKGKKEDEDEEEEEQQDDSEDSGSDVEVKKRGRRHKLLRHKLSLSEGESGEENASSKEKKNKGDKKKSSRKVDSDDSADSDFEKSESSAESGISEEVSESENDGKRRKTRAAKKKDEEQQRSYKQKKKRRRIKVQDSSSSNEKSGEEDDEDQDGEGRKGRKKIRKILKDDKLRTETRDALKEEEERRKRIAEREALREKLREVIVVEESSQVTCPITTKLVLDEDEETKEPLLQVHRNLVTKLKPHQVDGVQFMWDCCCESVKKIEKSAGSGCILAHCMGLGKTLQVVTFLHTLLLCEKLSFTTALVVCPLNTVLNWLNEFEKWQEGMKDEESLEVTELATVKRPQERAYALQRWHETGGVMIIGYEMYRNLTQGRNIKSKKLKETFKKTLVDPGPDLVICDEGHILKNEASAVSKAMNSIKTRRRVVLTGTPLQNNLVEYHCMVNFIKENLLGSIKEFRNRFINPIQNGQCADSTLHDVRIMKKRAHILYEMLAGCVQRKDYTALTKFLPPKHEYVLSVRVTPLQCKLYRYYLEHFTGLGNALEGGRGRSGTKLFQDFQMLSRIWTHPWCLQLDYISKENRGFFDEDSMEEFIASETEESSMSLTSEDEKMKKKKKQGKGKKKGSDDSDSDDVEVIKEWNTSSRGRNGEGRNRAESVDEPRPSGSAPGSPTADWHKEFVTEADAEILEHSGKMVLLFEILRMAEEVDDKVLVFSQSLISLDLIEDFLELACRAKDEDKVSPYKGEGKWFRNIDYYRLDGSTNATTRKKWAEEFNDTSNVRGRLFLISTRAGSLGINLVAANRVIIFDASWNPSYDVQSIFRVYRFGQVKTVYVYRFLAQGTMEEKIYERQVTKQSLSFRVVDQQQIERHFTMNELAELYTFDPDMLDDPSEKKSKKATPMLPKDPFLAEMLQNNKDQIVCYHEHDSLLDHKEEEALSEEDRKAAWAEYEAEKKLMMFQQKLITNRKVQEQQPLHNPASYLNQLALQNGMMGGVSRWEGHSQMDLLGFTIASMPGQPQGMGKNPGLQGSGQRGLSQPPPDSPAPLPTFLPIS</sequence>
<reference evidence="29" key="1">
    <citation type="submission" date="2022-08" db="EMBL/GenBank/DDBJ databases">
        <title>Genome sequencing of akame (Lates japonicus).</title>
        <authorList>
            <person name="Hashiguchi Y."/>
            <person name="Takahashi H."/>
        </authorList>
    </citation>
    <scope>NUCLEOTIDE SEQUENCE</scope>
    <source>
        <strain evidence="29">Kochi</strain>
    </source>
</reference>
<dbReference type="Gene3D" id="1.20.120.850">
    <property type="entry name" value="SWI2/SNF2 ATPases, N-terminal domain"/>
    <property type="match status" value="1"/>
</dbReference>
<organism evidence="29 30">
    <name type="scientific">Lates japonicus</name>
    <name type="common">Japanese lates</name>
    <dbReference type="NCBI Taxonomy" id="270547"/>
    <lineage>
        <taxon>Eukaryota</taxon>
        <taxon>Metazoa</taxon>
        <taxon>Chordata</taxon>
        <taxon>Craniata</taxon>
        <taxon>Vertebrata</taxon>
        <taxon>Euteleostomi</taxon>
        <taxon>Actinopterygii</taxon>
        <taxon>Neopterygii</taxon>
        <taxon>Teleostei</taxon>
        <taxon>Neoteleostei</taxon>
        <taxon>Acanthomorphata</taxon>
        <taxon>Carangaria</taxon>
        <taxon>Carangaria incertae sedis</taxon>
        <taxon>Centropomidae</taxon>
        <taxon>Lates</taxon>
    </lineage>
</organism>
<dbReference type="FunFam" id="3.40.50.10810:FF:000011">
    <property type="entry name" value="Transcriptional regulator ATRX homolog"/>
    <property type="match status" value="1"/>
</dbReference>
<evidence type="ECO:0000256" key="15">
    <source>
        <dbReference type="ARBA" id="ARBA00022840"/>
    </source>
</evidence>
<feature type="region of interest" description="Disordered" evidence="25">
    <location>
        <begin position="1"/>
        <end position="89"/>
    </location>
</feature>
<feature type="compositionally biased region" description="Basic and acidic residues" evidence="25">
    <location>
        <begin position="500"/>
        <end position="524"/>
    </location>
</feature>
<feature type="compositionally biased region" description="Basic and acidic residues" evidence="25">
    <location>
        <begin position="233"/>
        <end position="247"/>
    </location>
</feature>
<name>A0AAD3RBN1_LATJO</name>
<dbReference type="GO" id="GO:0016604">
    <property type="term" value="C:nuclear body"/>
    <property type="evidence" value="ECO:0007669"/>
    <property type="project" value="UniProtKB-ARBA"/>
</dbReference>
<dbReference type="CDD" id="cd18068">
    <property type="entry name" value="DEXHc_ATRX"/>
    <property type="match status" value="1"/>
</dbReference>
<feature type="compositionally biased region" description="Basic and acidic residues" evidence="25">
    <location>
        <begin position="580"/>
        <end position="622"/>
    </location>
</feature>
<dbReference type="SMART" id="SM00487">
    <property type="entry name" value="DEXDc"/>
    <property type="match status" value="1"/>
</dbReference>
<keyword evidence="30" id="KW-1185">Reference proteome</keyword>
<dbReference type="EC" id="3.6.4.12" evidence="4"/>
<keyword evidence="12" id="KW-0378">Hydrolase</keyword>
<feature type="region of interest" description="Disordered" evidence="25">
    <location>
        <begin position="1741"/>
        <end position="1782"/>
    </location>
</feature>
<keyword evidence="9" id="KW-0547">Nucleotide-binding</keyword>
<feature type="compositionally biased region" description="Basic and acidic residues" evidence="25">
    <location>
        <begin position="548"/>
        <end position="558"/>
    </location>
</feature>
<evidence type="ECO:0000256" key="8">
    <source>
        <dbReference type="ARBA" id="ARBA00022723"/>
    </source>
</evidence>
<evidence type="ECO:0000256" key="3">
    <source>
        <dbReference type="ARBA" id="ARBA00007025"/>
    </source>
</evidence>
<gene>
    <name evidence="29" type="ORF">AKAME5_001383700</name>
</gene>
<dbReference type="InterPro" id="IPR013083">
    <property type="entry name" value="Znf_RING/FYVE/PHD"/>
</dbReference>
<feature type="compositionally biased region" description="Basic residues" evidence="25">
    <location>
        <begin position="789"/>
        <end position="799"/>
    </location>
</feature>
<evidence type="ECO:0000313" key="29">
    <source>
        <dbReference type="EMBL" id="GLD62085.1"/>
    </source>
</evidence>
<keyword evidence="24" id="KW-0175">Coiled coil</keyword>
<feature type="compositionally biased region" description="Acidic residues" evidence="25">
    <location>
        <begin position="631"/>
        <end position="648"/>
    </location>
</feature>
<evidence type="ECO:0000256" key="19">
    <source>
        <dbReference type="ARBA" id="ARBA00023204"/>
    </source>
</evidence>
<dbReference type="EMBL" id="BRZM01000049">
    <property type="protein sequence ID" value="GLD62085.1"/>
    <property type="molecule type" value="Genomic_DNA"/>
</dbReference>
<keyword evidence="15" id="KW-0067">ATP-binding</keyword>
<dbReference type="GO" id="GO:0008270">
    <property type="term" value="F:zinc ion binding"/>
    <property type="evidence" value="ECO:0007669"/>
    <property type="project" value="UniProtKB-KW"/>
</dbReference>
<comment type="caution">
    <text evidence="29">The sequence shown here is derived from an EMBL/GenBank/DDBJ whole genome shotgun (WGS) entry which is preliminary data.</text>
</comment>
<keyword evidence="7" id="KW-0597">Phosphoprotein</keyword>
<evidence type="ECO:0000256" key="12">
    <source>
        <dbReference type="ARBA" id="ARBA00022801"/>
    </source>
</evidence>
<dbReference type="CDD" id="cd11726">
    <property type="entry name" value="ADDz_ATRX"/>
    <property type="match status" value="1"/>
</dbReference>
<feature type="compositionally biased region" description="Polar residues" evidence="25">
    <location>
        <begin position="1"/>
        <end position="11"/>
    </location>
</feature>
<comment type="similarity">
    <text evidence="3">Belongs to the SNF2/RAD54 helicase family.</text>
</comment>
<dbReference type="GO" id="GO:0000781">
    <property type="term" value="C:chromosome, telomeric region"/>
    <property type="evidence" value="ECO:0007669"/>
    <property type="project" value="UniProtKB-SubCell"/>
</dbReference>
<comment type="catalytic activity">
    <reaction evidence="23">
        <text>ATP + H2O = ADP + phosphate + H(+)</text>
        <dbReference type="Rhea" id="RHEA:13065"/>
        <dbReference type="ChEBI" id="CHEBI:15377"/>
        <dbReference type="ChEBI" id="CHEBI:15378"/>
        <dbReference type="ChEBI" id="CHEBI:30616"/>
        <dbReference type="ChEBI" id="CHEBI:43474"/>
        <dbReference type="ChEBI" id="CHEBI:456216"/>
        <dbReference type="EC" id="3.6.4.12"/>
    </reaction>
</comment>
<feature type="compositionally biased region" description="Basic residues" evidence="25">
    <location>
        <begin position="1343"/>
        <end position="1353"/>
    </location>
</feature>
<dbReference type="InterPro" id="IPR049730">
    <property type="entry name" value="SNF2/RAD54-like_C"/>
</dbReference>
<keyword evidence="13" id="KW-0347">Helicase</keyword>
<keyword evidence="10" id="KW-0227">DNA damage</keyword>
<dbReference type="GO" id="GO:0045944">
    <property type="term" value="P:positive regulation of transcription by RNA polymerase II"/>
    <property type="evidence" value="ECO:0007669"/>
    <property type="project" value="UniProtKB-ARBA"/>
</dbReference>
<evidence type="ECO:0000256" key="18">
    <source>
        <dbReference type="ARBA" id="ARBA00023125"/>
    </source>
</evidence>
<dbReference type="PANTHER" id="PTHR45797">
    <property type="entry name" value="RAD54-LIKE"/>
    <property type="match status" value="1"/>
</dbReference>
<evidence type="ECO:0000256" key="1">
    <source>
        <dbReference type="ARBA" id="ARBA00004123"/>
    </source>
</evidence>
<dbReference type="GO" id="GO:0005524">
    <property type="term" value="F:ATP binding"/>
    <property type="evidence" value="ECO:0007669"/>
    <property type="project" value="UniProtKB-KW"/>
</dbReference>
<dbReference type="Proteomes" id="UP001279410">
    <property type="component" value="Unassembled WGS sequence"/>
</dbReference>
<evidence type="ECO:0000256" key="2">
    <source>
        <dbReference type="ARBA" id="ARBA00004574"/>
    </source>
</evidence>
<dbReference type="Gene3D" id="3.40.50.300">
    <property type="entry name" value="P-loop containing nucleotide triphosphate hydrolases"/>
    <property type="match status" value="2"/>
</dbReference>
<dbReference type="InterPro" id="IPR038718">
    <property type="entry name" value="SNF2-like_sf"/>
</dbReference>
<accession>A0AAD3RBN1</accession>
<evidence type="ECO:0000256" key="24">
    <source>
        <dbReference type="SAM" id="Coils"/>
    </source>
</evidence>
<dbReference type="GO" id="GO:0003677">
    <property type="term" value="F:DNA binding"/>
    <property type="evidence" value="ECO:0007669"/>
    <property type="project" value="UniProtKB-KW"/>
</dbReference>
<dbReference type="SUPFAM" id="SSF52540">
    <property type="entry name" value="P-loop containing nucleoside triphosphate hydrolases"/>
    <property type="match status" value="2"/>
</dbReference>
<feature type="region of interest" description="Disordered" evidence="25">
    <location>
        <begin position="233"/>
        <end position="257"/>
    </location>
</feature>